<name>A0A7W9YB50_9HYPH</name>
<evidence type="ECO:0000313" key="1">
    <source>
        <dbReference type="EMBL" id="MBB6164708.1"/>
    </source>
</evidence>
<protein>
    <submittedName>
        <fullName evidence="1">Uncharacterized protein</fullName>
    </submittedName>
</protein>
<accession>A0A7W9YB50</accession>
<organism evidence="1 2">
    <name type="scientific">Rhizobium wenxiniae</name>
    <dbReference type="NCBI Taxonomy" id="1737357"/>
    <lineage>
        <taxon>Bacteria</taxon>
        <taxon>Pseudomonadati</taxon>
        <taxon>Pseudomonadota</taxon>
        <taxon>Alphaproteobacteria</taxon>
        <taxon>Hyphomicrobiales</taxon>
        <taxon>Rhizobiaceae</taxon>
        <taxon>Rhizobium/Agrobacterium group</taxon>
        <taxon>Rhizobium</taxon>
    </lineage>
</organism>
<proteinExistence type="predicted"/>
<sequence>MNLRHTRVQHEGAGNWVVDFIGDDGEAVSVKVREHKLSNQDEVVEQAKRVMIELTGFGTRGGKPPVNRYDALSNGDLEAEVSLPKITH</sequence>
<dbReference type="Proteomes" id="UP000547879">
    <property type="component" value="Unassembled WGS sequence"/>
</dbReference>
<evidence type="ECO:0000313" key="2">
    <source>
        <dbReference type="Proteomes" id="UP000547879"/>
    </source>
</evidence>
<comment type="caution">
    <text evidence="1">The sequence shown here is derived from an EMBL/GenBank/DDBJ whole genome shotgun (WGS) entry which is preliminary data.</text>
</comment>
<reference evidence="1 2" key="1">
    <citation type="submission" date="2020-08" db="EMBL/GenBank/DDBJ databases">
        <title>Genomic Encyclopedia of Type Strains, Phase IV (KMG-IV): sequencing the most valuable type-strain genomes for metagenomic binning, comparative biology and taxonomic classification.</title>
        <authorList>
            <person name="Goeker M."/>
        </authorList>
    </citation>
    <scope>NUCLEOTIDE SEQUENCE [LARGE SCALE GENOMIC DNA]</scope>
    <source>
        <strain evidence="1 2">DSM 100734</strain>
    </source>
</reference>
<keyword evidence="2" id="KW-1185">Reference proteome</keyword>
<gene>
    <name evidence="1" type="ORF">HNQ72_004553</name>
</gene>
<dbReference type="RefSeq" id="WP_183995425.1">
    <property type="nucleotide sequence ID" value="NZ_BMHW01000005.1"/>
</dbReference>
<dbReference type="AlphaFoldDB" id="A0A7W9YB50"/>
<dbReference type="EMBL" id="JACHEG010000006">
    <property type="protein sequence ID" value="MBB6164708.1"/>
    <property type="molecule type" value="Genomic_DNA"/>
</dbReference>